<evidence type="ECO:0000313" key="1">
    <source>
        <dbReference type="EMBL" id="KOS47762.1"/>
    </source>
</evidence>
<evidence type="ECO:0000313" key="2">
    <source>
        <dbReference type="Proteomes" id="UP000037696"/>
    </source>
</evidence>
<keyword evidence="2" id="KW-1185">Reference proteome</keyword>
<proteinExistence type="predicted"/>
<dbReference type="EMBL" id="LHQQ01000012">
    <property type="protein sequence ID" value="KOS47762.1"/>
    <property type="molecule type" value="Genomic_DNA"/>
</dbReference>
<reference evidence="1 2" key="1">
    <citation type="submission" date="2015-08" db="EMBL/GenBank/DDBJ databases">
        <title>Genome sequencing of Penicillium nordicum.</title>
        <authorList>
            <person name="Nguyen H.D."/>
            <person name="Seifert K.A."/>
        </authorList>
    </citation>
    <scope>NUCLEOTIDE SEQUENCE [LARGE SCALE GENOMIC DNA]</scope>
    <source>
        <strain evidence="1 2">DAOMC 185683</strain>
    </source>
</reference>
<organism evidence="1 2">
    <name type="scientific">Penicillium nordicum</name>
    <dbReference type="NCBI Taxonomy" id="229535"/>
    <lineage>
        <taxon>Eukaryota</taxon>
        <taxon>Fungi</taxon>
        <taxon>Dikarya</taxon>
        <taxon>Ascomycota</taxon>
        <taxon>Pezizomycotina</taxon>
        <taxon>Eurotiomycetes</taxon>
        <taxon>Eurotiomycetidae</taxon>
        <taxon>Eurotiales</taxon>
        <taxon>Aspergillaceae</taxon>
        <taxon>Penicillium</taxon>
    </lineage>
</organism>
<sequence length="116" mass="13403">MEYGVLSTMGTYHNLIAHNSLIPGSHSFIDESIPVRHQLIVGILFALISPIHQAESCKLKYLPVLDLIVCIVYIICRDRIRYYTFLLAAYKPCVDQILAITHTRLPIRPVRWEKRK</sequence>
<dbReference type="Proteomes" id="UP000037696">
    <property type="component" value="Unassembled WGS sequence"/>
</dbReference>
<protein>
    <submittedName>
        <fullName evidence="1">Uncharacterized protein</fullName>
    </submittedName>
</protein>
<accession>A0A0M9WJY8</accession>
<name>A0A0M9WJY8_9EURO</name>
<dbReference type="AlphaFoldDB" id="A0A0M9WJY8"/>
<comment type="caution">
    <text evidence="1">The sequence shown here is derived from an EMBL/GenBank/DDBJ whole genome shotgun (WGS) entry which is preliminary data.</text>
</comment>
<gene>
    <name evidence="1" type="ORF">ACN38_g1245</name>
</gene>